<evidence type="ECO:0000256" key="1">
    <source>
        <dbReference type="SAM" id="Coils"/>
    </source>
</evidence>
<dbReference type="RefSeq" id="WP_209986621.1">
    <property type="nucleotide sequence ID" value="NZ_JAGINO010000019.1"/>
</dbReference>
<accession>A0ABU0MNG1</accession>
<feature type="coiled-coil region" evidence="1">
    <location>
        <begin position="112"/>
        <end position="139"/>
    </location>
</feature>
<dbReference type="EMBL" id="JAUSVU010000015">
    <property type="protein sequence ID" value="MDQ0535015.1"/>
    <property type="molecule type" value="Genomic_DNA"/>
</dbReference>
<evidence type="ECO:0000313" key="4">
    <source>
        <dbReference type="Proteomes" id="UP001244552"/>
    </source>
</evidence>
<protein>
    <submittedName>
        <fullName evidence="3">Uncharacterized protein</fullName>
    </submittedName>
</protein>
<feature type="compositionally biased region" description="Low complexity" evidence="2">
    <location>
        <begin position="371"/>
        <end position="388"/>
    </location>
</feature>
<organism evidence="3 4">
    <name type="scientific">Azospirillum picis</name>
    <dbReference type="NCBI Taxonomy" id="488438"/>
    <lineage>
        <taxon>Bacteria</taxon>
        <taxon>Pseudomonadati</taxon>
        <taxon>Pseudomonadota</taxon>
        <taxon>Alphaproteobacteria</taxon>
        <taxon>Rhodospirillales</taxon>
        <taxon>Azospirillaceae</taxon>
        <taxon>Azospirillum</taxon>
    </lineage>
</organism>
<evidence type="ECO:0000256" key="2">
    <source>
        <dbReference type="SAM" id="MobiDB-lite"/>
    </source>
</evidence>
<feature type="compositionally biased region" description="Polar residues" evidence="2">
    <location>
        <begin position="286"/>
        <end position="301"/>
    </location>
</feature>
<sequence>MSLTPHSLFSTVSAGSSGVWKPTNAAAHGTARSLVATAFSTPSAQRGDSVDVSPLGKALTGVAAKMFEKLDGKAKAMLEDSVKAGVLTADDVVKGLRGIVKEAVDHRYMATAPATQEEIASARERRETTERRLKFAKESAEIMRQHSEKYEDLAKTLPENGEEYRTESQDSMKTLMASLQAHKENFIRQYGEIDGKPGDGSGEGSGDLPEAAWQRRLSNNLRHADIFADEEDPDPFSRSDTAAVQKLFDAGFRQGMYKDAATAVAAGVDLSKVPDLPTPDAPPRQPQNQQPETLPPGYTSSADAFKTAWQQVLAHQAEKPTPRIDMLLAMPTAGADAALFRPQPGPPKPVPDEADGKDGILAALTQSLKDGSGASTSGTAAARTDTVV</sequence>
<dbReference type="Proteomes" id="UP001244552">
    <property type="component" value="Unassembled WGS sequence"/>
</dbReference>
<feature type="compositionally biased region" description="Pro residues" evidence="2">
    <location>
        <begin position="276"/>
        <end position="285"/>
    </location>
</feature>
<keyword evidence="1" id="KW-0175">Coiled coil</keyword>
<feature type="region of interest" description="Disordered" evidence="2">
    <location>
        <begin position="272"/>
        <end position="301"/>
    </location>
</feature>
<gene>
    <name evidence="3" type="ORF">QO018_003893</name>
</gene>
<reference evidence="3 4" key="1">
    <citation type="submission" date="2023-07" db="EMBL/GenBank/DDBJ databases">
        <title>Genomic Encyclopedia of Type Strains, Phase IV (KMG-IV): sequencing the most valuable type-strain genomes for metagenomic binning, comparative biology and taxonomic classification.</title>
        <authorList>
            <person name="Goeker M."/>
        </authorList>
    </citation>
    <scope>NUCLEOTIDE SEQUENCE [LARGE SCALE GENOMIC DNA]</scope>
    <source>
        <strain evidence="3 4">DSM 19922</strain>
    </source>
</reference>
<keyword evidence="4" id="KW-1185">Reference proteome</keyword>
<name>A0ABU0MNG1_9PROT</name>
<proteinExistence type="predicted"/>
<feature type="region of interest" description="Disordered" evidence="2">
    <location>
        <begin position="337"/>
        <end position="388"/>
    </location>
</feature>
<evidence type="ECO:0000313" key="3">
    <source>
        <dbReference type="EMBL" id="MDQ0535015.1"/>
    </source>
</evidence>
<comment type="caution">
    <text evidence="3">The sequence shown here is derived from an EMBL/GenBank/DDBJ whole genome shotgun (WGS) entry which is preliminary data.</text>
</comment>